<accession>A0ABW5XES7</accession>
<evidence type="ECO:0000313" key="2">
    <source>
        <dbReference type="Proteomes" id="UP001597391"/>
    </source>
</evidence>
<sequence length="161" mass="17357">MFHAMGCADAPTTADPALAAMPCWAWTVSGVEDVDRWGAVMKVRGSTPWHLTSCPDCGVVASGRGWRVRGLHDVSHGAVRVALQWYGAALILGARVARSQSSPEPSRCARFADGLGGDLGVAEHILHHRGLRMCEPKELTGTVDLTREQHGRTHSRLLDLV</sequence>
<name>A0ABW5XES7_9MICO</name>
<organism evidence="1 2">
    <name type="scientific">Populibacterium corticicola</name>
    <dbReference type="NCBI Taxonomy" id="1812826"/>
    <lineage>
        <taxon>Bacteria</taxon>
        <taxon>Bacillati</taxon>
        <taxon>Actinomycetota</taxon>
        <taxon>Actinomycetes</taxon>
        <taxon>Micrococcales</taxon>
        <taxon>Jonesiaceae</taxon>
        <taxon>Populibacterium</taxon>
    </lineage>
</organism>
<dbReference type="RefSeq" id="WP_377466333.1">
    <property type="nucleotide sequence ID" value="NZ_JBHUOP010000003.1"/>
</dbReference>
<keyword evidence="2" id="KW-1185">Reference proteome</keyword>
<reference evidence="2" key="1">
    <citation type="journal article" date="2019" name="Int. J. Syst. Evol. Microbiol.">
        <title>The Global Catalogue of Microorganisms (GCM) 10K type strain sequencing project: providing services to taxonomists for standard genome sequencing and annotation.</title>
        <authorList>
            <consortium name="The Broad Institute Genomics Platform"/>
            <consortium name="The Broad Institute Genome Sequencing Center for Infectious Disease"/>
            <person name="Wu L."/>
            <person name="Ma J."/>
        </authorList>
    </citation>
    <scope>NUCLEOTIDE SEQUENCE [LARGE SCALE GENOMIC DNA]</scope>
    <source>
        <strain evidence="2">KCTC 33576</strain>
    </source>
</reference>
<evidence type="ECO:0000313" key="1">
    <source>
        <dbReference type="EMBL" id="MFD2840480.1"/>
    </source>
</evidence>
<dbReference type="EMBL" id="JBHUOP010000003">
    <property type="protein sequence ID" value="MFD2840480.1"/>
    <property type="molecule type" value="Genomic_DNA"/>
</dbReference>
<comment type="caution">
    <text evidence="1">The sequence shown here is derived from an EMBL/GenBank/DDBJ whole genome shotgun (WGS) entry which is preliminary data.</text>
</comment>
<gene>
    <name evidence="1" type="ORF">ACFSYH_07830</name>
</gene>
<dbReference type="Proteomes" id="UP001597391">
    <property type="component" value="Unassembled WGS sequence"/>
</dbReference>
<proteinExistence type="predicted"/>
<evidence type="ECO:0008006" key="3">
    <source>
        <dbReference type="Google" id="ProtNLM"/>
    </source>
</evidence>
<protein>
    <recommendedName>
        <fullName evidence="3">Transposase</fullName>
    </recommendedName>
</protein>